<dbReference type="EMBL" id="BAABRU010000013">
    <property type="protein sequence ID" value="GAA5529743.1"/>
    <property type="molecule type" value="Genomic_DNA"/>
</dbReference>
<evidence type="ECO:0000259" key="1">
    <source>
        <dbReference type="Pfam" id="PF14258"/>
    </source>
</evidence>
<dbReference type="Pfam" id="PF14258">
    <property type="entry name" value="DUF4350"/>
    <property type="match status" value="1"/>
</dbReference>
<gene>
    <name evidence="2" type="ORF">Hgul01_03557</name>
</gene>
<evidence type="ECO:0000313" key="2">
    <source>
        <dbReference type="EMBL" id="GAA5529743.1"/>
    </source>
</evidence>
<dbReference type="InterPro" id="IPR025646">
    <property type="entry name" value="DUF4350"/>
</dbReference>
<feature type="domain" description="DUF4350" evidence="1">
    <location>
        <begin position="38"/>
        <end position="215"/>
    </location>
</feature>
<dbReference type="RefSeq" id="WP_345723340.1">
    <property type="nucleotide sequence ID" value="NZ_BAABRU010000013.1"/>
</dbReference>
<name>A0ABP9X2V9_9CHLR</name>
<evidence type="ECO:0000313" key="3">
    <source>
        <dbReference type="Proteomes" id="UP001428290"/>
    </source>
</evidence>
<sequence length="388" mass="43545">MNSKVKFFAILAGIIILSFFLLRSCDFQASNARAGSMYNQSIDGAAALQLWLSKIGYQTESFEYRHFDELDQATNSLISIKPADPTNWRIEEINAVLAWVEDTGGTLIVADDQQNGIFTRLDLTVMSRDELNPTTTNETSHAFVNPAVSGLQNYQTISYFERDRPNSQVLVGTEQQPTMLGISRGRGMIYVSTNVGLFTNTGLFHESNARILLNMVNRVPAGGVIAFDEVHHGRALIPRAAPVPAQPYSPLVAAMVYSAIVVGLWALLSGRRFGQIVPSRIDLMRRNSSEYVQSMANLFQRGRQAEHMQAHYKTYLKRRVAKPYGINPKLDDQSFLSEVQRYSDTIDRNHLAHLLNHLSQPNPSEATILALVNDIDRFINIWEQRGRA</sequence>
<protein>
    <recommendedName>
        <fullName evidence="1">DUF4350 domain-containing protein</fullName>
    </recommendedName>
</protein>
<reference evidence="2 3" key="1">
    <citation type="submission" date="2024-02" db="EMBL/GenBank/DDBJ databases">
        <title>Herpetosiphon gulosus NBRC 112829.</title>
        <authorList>
            <person name="Ichikawa N."/>
            <person name="Katano-Makiyama Y."/>
            <person name="Hidaka K."/>
        </authorList>
    </citation>
    <scope>NUCLEOTIDE SEQUENCE [LARGE SCALE GENOMIC DNA]</scope>
    <source>
        <strain evidence="2 3">NBRC 112829</strain>
    </source>
</reference>
<dbReference type="Proteomes" id="UP001428290">
    <property type="component" value="Unassembled WGS sequence"/>
</dbReference>
<proteinExistence type="predicted"/>
<comment type="caution">
    <text evidence="2">The sequence shown here is derived from an EMBL/GenBank/DDBJ whole genome shotgun (WGS) entry which is preliminary data.</text>
</comment>
<accession>A0ABP9X2V9</accession>
<organism evidence="2 3">
    <name type="scientific">Herpetosiphon gulosus</name>
    <dbReference type="NCBI Taxonomy" id="1973496"/>
    <lineage>
        <taxon>Bacteria</taxon>
        <taxon>Bacillati</taxon>
        <taxon>Chloroflexota</taxon>
        <taxon>Chloroflexia</taxon>
        <taxon>Herpetosiphonales</taxon>
        <taxon>Herpetosiphonaceae</taxon>
        <taxon>Herpetosiphon</taxon>
    </lineage>
</organism>
<keyword evidence="3" id="KW-1185">Reference proteome</keyword>